<dbReference type="CDD" id="cd03379">
    <property type="entry name" value="beta_CA_cladeD"/>
    <property type="match status" value="1"/>
</dbReference>
<dbReference type="SUPFAM" id="SSF53056">
    <property type="entry name" value="beta-carbonic anhydrase, cab"/>
    <property type="match status" value="1"/>
</dbReference>
<sequence>MNNAIDECVAAAEKAAQHVATPTLGAPPRRGLAVVMCMDARIDPIRILGLRPGDAHILRNPGALVTDAELRALAISQRKMGTTEVMVIHHTDCGAASLDEPALSAEIADDTGAAPPWDELPYQTVAESVERVRACEALPHRDNVRGFVFHVEDGKLVEVA</sequence>
<dbReference type="Gene3D" id="3.40.1050.10">
    <property type="entry name" value="Carbonic anhydrase"/>
    <property type="match status" value="1"/>
</dbReference>
<dbReference type="InterPro" id="IPR001765">
    <property type="entry name" value="Carbonic_anhydrase"/>
</dbReference>
<comment type="similarity">
    <text evidence="2">Belongs to the beta-class carbonic anhydrase family.</text>
</comment>
<accession>A0ABY5PC85</accession>
<keyword evidence="4" id="KW-0479">Metal-binding</keyword>
<comment type="cofactor">
    <cofactor evidence="1">
        <name>Zn(2+)</name>
        <dbReference type="ChEBI" id="CHEBI:29105"/>
    </cofactor>
</comment>
<dbReference type="SMART" id="SM00947">
    <property type="entry name" value="Pro_CA"/>
    <property type="match status" value="1"/>
</dbReference>
<evidence type="ECO:0000256" key="4">
    <source>
        <dbReference type="ARBA" id="ARBA00022723"/>
    </source>
</evidence>
<evidence type="ECO:0000256" key="5">
    <source>
        <dbReference type="ARBA" id="ARBA00022833"/>
    </source>
</evidence>
<evidence type="ECO:0000256" key="3">
    <source>
        <dbReference type="ARBA" id="ARBA00012925"/>
    </source>
</evidence>
<dbReference type="PANTHER" id="PTHR43175">
    <property type="entry name" value="CARBONIC ANHYDRASE"/>
    <property type="match status" value="1"/>
</dbReference>
<dbReference type="EMBL" id="CP088295">
    <property type="protein sequence ID" value="UUY02222.1"/>
    <property type="molecule type" value="Genomic_DNA"/>
</dbReference>
<name>A0ABY5PC85_9ACTN</name>
<dbReference type="Proteomes" id="UP001058860">
    <property type="component" value="Chromosome"/>
</dbReference>
<organism evidence="8 9">
    <name type="scientific">Svornostia abyssi</name>
    <dbReference type="NCBI Taxonomy" id="2898438"/>
    <lineage>
        <taxon>Bacteria</taxon>
        <taxon>Bacillati</taxon>
        <taxon>Actinomycetota</taxon>
        <taxon>Thermoleophilia</taxon>
        <taxon>Solirubrobacterales</taxon>
        <taxon>Baekduiaceae</taxon>
        <taxon>Svornostia</taxon>
    </lineage>
</organism>
<gene>
    <name evidence="8" type="ORF">LRS13_16065</name>
</gene>
<dbReference type="Pfam" id="PF00484">
    <property type="entry name" value="Pro_CA"/>
    <property type="match status" value="1"/>
</dbReference>
<evidence type="ECO:0000256" key="1">
    <source>
        <dbReference type="ARBA" id="ARBA00001947"/>
    </source>
</evidence>
<comment type="catalytic activity">
    <reaction evidence="7">
        <text>hydrogencarbonate + H(+) = CO2 + H2O</text>
        <dbReference type="Rhea" id="RHEA:10748"/>
        <dbReference type="ChEBI" id="CHEBI:15377"/>
        <dbReference type="ChEBI" id="CHEBI:15378"/>
        <dbReference type="ChEBI" id="CHEBI:16526"/>
        <dbReference type="ChEBI" id="CHEBI:17544"/>
        <dbReference type="EC" id="4.2.1.1"/>
    </reaction>
</comment>
<evidence type="ECO:0000313" key="8">
    <source>
        <dbReference type="EMBL" id="UUY02222.1"/>
    </source>
</evidence>
<protein>
    <recommendedName>
        <fullName evidence="3">carbonic anhydrase</fullName>
        <ecNumber evidence="3">4.2.1.1</ecNumber>
    </recommendedName>
</protein>
<keyword evidence="5" id="KW-0862">Zinc</keyword>
<dbReference type="InterPro" id="IPR036874">
    <property type="entry name" value="Carbonic_anhydrase_sf"/>
</dbReference>
<dbReference type="EC" id="4.2.1.1" evidence="3"/>
<evidence type="ECO:0000256" key="6">
    <source>
        <dbReference type="ARBA" id="ARBA00024993"/>
    </source>
</evidence>
<dbReference type="PANTHER" id="PTHR43175:SF3">
    <property type="entry name" value="CARBON DISULFIDE HYDROLASE"/>
    <property type="match status" value="1"/>
</dbReference>
<keyword evidence="9" id="KW-1185">Reference proteome</keyword>
<proteinExistence type="inferred from homology"/>
<evidence type="ECO:0000313" key="9">
    <source>
        <dbReference type="Proteomes" id="UP001058860"/>
    </source>
</evidence>
<evidence type="ECO:0000256" key="2">
    <source>
        <dbReference type="ARBA" id="ARBA00006217"/>
    </source>
</evidence>
<reference evidence="9" key="1">
    <citation type="submission" date="2021-11" db="EMBL/GenBank/DDBJ databases">
        <title>Cultivation dependent microbiological survey of springs from the worlds oldest radium mine currently devoted to the extraction of radon-saturated water.</title>
        <authorList>
            <person name="Kapinusova G."/>
            <person name="Smrhova T."/>
            <person name="Strejcek M."/>
            <person name="Suman J."/>
            <person name="Jani K."/>
            <person name="Pajer P."/>
            <person name="Uhlik O."/>
        </authorList>
    </citation>
    <scope>NUCLEOTIDE SEQUENCE [LARGE SCALE GENOMIC DNA]</scope>
    <source>
        <strain evidence="9">J379</strain>
    </source>
</reference>
<comment type="function">
    <text evidence="6">Catalyzes the reversible hydration of carbon dioxide to form bicarbonate.</text>
</comment>
<dbReference type="RefSeq" id="WP_353862755.1">
    <property type="nucleotide sequence ID" value="NZ_CP088295.1"/>
</dbReference>
<evidence type="ECO:0000256" key="7">
    <source>
        <dbReference type="ARBA" id="ARBA00048348"/>
    </source>
</evidence>